<evidence type="ECO:0000256" key="1">
    <source>
        <dbReference type="SAM" id="Phobius"/>
    </source>
</evidence>
<sequence length="133" mass="15302">MKRILRHYIIDTFSLWVISQTSQGLVFQQGFKSLFIAGVGLMAVSLLAKPIINMLLIPLNLITFGLFRWVSSAVVLYIVTLLVKDFKVVAFNFVGFSNKWIEIPSMYFQGFWAYVAFAFLLSIITSFIYWVIK</sequence>
<gene>
    <name evidence="2" type="ORF">UT61_C0005G0033</name>
</gene>
<feature type="transmembrane region" description="Helical" evidence="1">
    <location>
        <begin position="111"/>
        <end position="132"/>
    </location>
</feature>
<keyword evidence="1" id="KW-1133">Transmembrane helix</keyword>
<feature type="transmembrane region" description="Helical" evidence="1">
    <location>
        <begin position="34"/>
        <end position="52"/>
    </location>
</feature>
<evidence type="ECO:0008006" key="4">
    <source>
        <dbReference type="Google" id="ProtNLM"/>
    </source>
</evidence>
<name>A0A0G0SY61_9BACT</name>
<feature type="transmembrane region" description="Helical" evidence="1">
    <location>
        <begin position="59"/>
        <end position="83"/>
    </location>
</feature>
<dbReference type="InterPro" id="IPR007165">
    <property type="entry name" value="Phage_holin_4_2"/>
</dbReference>
<dbReference type="PANTHER" id="PTHR37309">
    <property type="entry name" value="SLR0284 PROTEIN"/>
    <property type="match status" value="1"/>
</dbReference>
<dbReference type="EMBL" id="LBXL01000005">
    <property type="protein sequence ID" value="KKR30552.1"/>
    <property type="molecule type" value="Genomic_DNA"/>
</dbReference>
<organism evidence="2 3">
    <name type="scientific">Candidatus Woesebacteria bacterium GW2011_GWA1_39_8</name>
    <dbReference type="NCBI Taxonomy" id="1618552"/>
    <lineage>
        <taxon>Bacteria</taxon>
        <taxon>Candidatus Woeseibacteriota</taxon>
    </lineage>
</organism>
<reference evidence="2 3" key="1">
    <citation type="journal article" date="2015" name="Nature">
        <title>rRNA introns, odd ribosomes, and small enigmatic genomes across a large radiation of phyla.</title>
        <authorList>
            <person name="Brown C.T."/>
            <person name="Hug L.A."/>
            <person name="Thomas B.C."/>
            <person name="Sharon I."/>
            <person name="Castelle C.J."/>
            <person name="Singh A."/>
            <person name="Wilkins M.J."/>
            <person name="Williams K.H."/>
            <person name="Banfield J.F."/>
        </authorList>
    </citation>
    <scope>NUCLEOTIDE SEQUENCE [LARGE SCALE GENOMIC DNA]</scope>
</reference>
<dbReference type="PANTHER" id="PTHR37309:SF1">
    <property type="entry name" value="SLR0284 PROTEIN"/>
    <property type="match status" value="1"/>
</dbReference>
<keyword evidence="1" id="KW-0472">Membrane</keyword>
<proteinExistence type="predicted"/>
<keyword evidence="1" id="KW-0812">Transmembrane</keyword>
<evidence type="ECO:0000313" key="2">
    <source>
        <dbReference type="EMBL" id="KKR30552.1"/>
    </source>
</evidence>
<dbReference type="AlphaFoldDB" id="A0A0G0SY61"/>
<dbReference type="Pfam" id="PF04020">
    <property type="entry name" value="Phage_holin_4_2"/>
    <property type="match status" value="1"/>
</dbReference>
<dbReference type="Proteomes" id="UP000034793">
    <property type="component" value="Unassembled WGS sequence"/>
</dbReference>
<protein>
    <recommendedName>
        <fullName evidence="4">Phage holin family protein</fullName>
    </recommendedName>
</protein>
<comment type="caution">
    <text evidence="2">The sequence shown here is derived from an EMBL/GenBank/DDBJ whole genome shotgun (WGS) entry which is preliminary data.</text>
</comment>
<evidence type="ECO:0000313" key="3">
    <source>
        <dbReference type="Proteomes" id="UP000034793"/>
    </source>
</evidence>
<accession>A0A0G0SY61</accession>